<dbReference type="PANTHER" id="PTHR27003">
    <property type="entry name" value="OS07G0166700 PROTEIN"/>
    <property type="match status" value="1"/>
</dbReference>
<name>A0A6L2LZK3_TANCI</name>
<dbReference type="EMBL" id="BKCJ010005507">
    <property type="protein sequence ID" value="GEU67128.1"/>
    <property type="molecule type" value="Genomic_DNA"/>
</dbReference>
<accession>A0A6L2LZK3</accession>
<dbReference type="GO" id="GO:0005886">
    <property type="term" value="C:plasma membrane"/>
    <property type="evidence" value="ECO:0007669"/>
    <property type="project" value="TreeGrafter"/>
</dbReference>
<sequence length="576" mass="65200">MSRCRTWAELYIHYDKQRSFGVLHSNLKSSKILLDEQREAKISGFELSKTNPVARQHGLVLDSEISGTYAYVDAAYVKSGGVTLKSDVYALGVILMEVMCGKKAFISDSHELTHLCFLPIALVMLVVSFSAAFGREYSEFSPAPAPAFDTGAAAAASMMSSMAFVLVSIIGLVKNALARVAIMNCEEYQLPAACCVPVSSEPSRAPSATMMHLLVHHNHTSFKSVIDLGFRIVGSIGQTLIATSGNIMAEREIDNLTMEQYLSFTRRNQASGVVKPEIRGNVNFKIKSQFMRELREDNFFETRMTMLMSMLSDFYTSSVCSTFKELSTGTVNSWDLLKKAFIQRYYPPSNSAKQFEEIRNFKQKGIWIAVVTQRESLLLFFDNERQETNKSRIEEALATLDITPKIKQMIKASREKSISSKDYGEPKEIKINCPLLKEIRQIDNYAKHIKDLVANKKRTKEDVEIRMNPGCSALLQNQLLSKEHNPMKIRYGKVCKMTRDRILRDHSRERFEDDEYEIEENLEDSEECGEDKASVILGIVLDKLDEAWFEGTSEDKDDLEGMLDFLEPKSYVGFID</sequence>
<evidence type="ECO:0000256" key="1">
    <source>
        <dbReference type="SAM" id="Phobius"/>
    </source>
</evidence>
<feature type="transmembrane region" description="Helical" evidence="1">
    <location>
        <begin position="153"/>
        <end position="173"/>
    </location>
</feature>
<proteinExistence type="predicted"/>
<keyword evidence="1" id="KW-0812">Transmembrane</keyword>
<dbReference type="Gene3D" id="1.10.510.10">
    <property type="entry name" value="Transferase(Phosphotransferase) domain 1"/>
    <property type="match status" value="1"/>
</dbReference>
<protein>
    <submittedName>
        <fullName evidence="3">Kinase-like domain-containing protein</fullName>
    </submittedName>
</protein>
<dbReference type="GO" id="GO:0005524">
    <property type="term" value="F:ATP binding"/>
    <property type="evidence" value="ECO:0007669"/>
    <property type="project" value="InterPro"/>
</dbReference>
<evidence type="ECO:0000313" key="3">
    <source>
        <dbReference type="EMBL" id="GEU67128.1"/>
    </source>
</evidence>
<feature type="domain" description="Protein kinase" evidence="2">
    <location>
        <begin position="1"/>
        <end position="222"/>
    </location>
</feature>
<dbReference type="SUPFAM" id="SSF56112">
    <property type="entry name" value="Protein kinase-like (PK-like)"/>
    <property type="match status" value="1"/>
</dbReference>
<reference evidence="3" key="1">
    <citation type="journal article" date="2019" name="Sci. Rep.">
        <title>Draft genome of Tanacetum cinerariifolium, the natural source of mosquito coil.</title>
        <authorList>
            <person name="Yamashiro T."/>
            <person name="Shiraishi A."/>
            <person name="Satake H."/>
            <person name="Nakayama K."/>
        </authorList>
    </citation>
    <scope>NUCLEOTIDE SEQUENCE</scope>
</reference>
<feature type="transmembrane region" description="Helical" evidence="1">
    <location>
        <begin position="112"/>
        <end position="133"/>
    </location>
</feature>
<evidence type="ECO:0000259" key="2">
    <source>
        <dbReference type="PROSITE" id="PS50011"/>
    </source>
</evidence>
<comment type="caution">
    <text evidence="3">The sequence shown here is derived from an EMBL/GenBank/DDBJ whole genome shotgun (WGS) entry which is preliminary data.</text>
</comment>
<keyword evidence="3" id="KW-0418">Kinase</keyword>
<dbReference type="Pfam" id="PF00069">
    <property type="entry name" value="Pkinase"/>
    <property type="match status" value="1"/>
</dbReference>
<dbReference type="InterPro" id="IPR011009">
    <property type="entry name" value="Kinase-like_dom_sf"/>
</dbReference>
<dbReference type="GO" id="GO:0009506">
    <property type="term" value="C:plasmodesma"/>
    <property type="evidence" value="ECO:0007669"/>
    <property type="project" value="TreeGrafter"/>
</dbReference>
<organism evidence="3">
    <name type="scientific">Tanacetum cinerariifolium</name>
    <name type="common">Dalmatian daisy</name>
    <name type="synonym">Chrysanthemum cinerariifolium</name>
    <dbReference type="NCBI Taxonomy" id="118510"/>
    <lineage>
        <taxon>Eukaryota</taxon>
        <taxon>Viridiplantae</taxon>
        <taxon>Streptophyta</taxon>
        <taxon>Embryophyta</taxon>
        <taxon>Tracheophyta</taxon>
        <taxon>Spermatophyta</taxon>
        <taxon>Magnoliopsida</taxon>
        <taxon>eudicotyledons</taxon>
        <taxon>Gunneridae</taxon>
        <taxon>Pentapetalae</taxon>
        <taxon>asterids</taxon>
        <taxon>campanulids</taxon>
        <taxon>Asterales</taxon>
        <taxon>Asteraceae</taxon>
        <taxon>Asteroideae</taxon>
        <taxon>Anthemideae</taxon>
        <taxon>Anthemidinae</taxon>
        <taxon>Tanacetum</taxon>
    </lineage>
</organism>
<keyword evidence="1" id="KW-0472">Membrane</keyword>
<dbReference type="InterPro" id="IPR045272">
    <property type="entry name" value="ANXUR1/2-like"/>
</dbReference>
<dbReference type="InterPro" id="IPR000719">
    <property type="entry name" value="Prot_kinase_dom"/>
</dbReference>
<keyword evidence="3" id="KW-0808">Transferase</keyword>
<dbReference type="PANTHER" id="PTHR27003:SF383">
    <property type="entry name" value="TYROSINE-PROTEIN KINASE, NON-RECEPTOR JAK_TYK2-RELATED"/>
    <property type="match status" value="1"/>
</dbReference>
<dbReference type="PROSITE" id="PS50011">
    <property type="entry name" value="PROTEIN_KINASE_DOM"/>
    <property type="match status" value="1"/>
</dbReference>
<dbReference type="AlphaFoldDB" id="A0A6L2LZK3"/>
<dbReference type="GO" id="GO:0004714">
    <property type="term" value="F:transmembrane receptor protein tyrosine kinase activity"/>
    <property type="evidence" value="ECO:0007669"/>
    <property type="project" value="InterPro"/>
</dbReference>
<gene>
    <name evidence="3" type="ORF">Tci_039106</name>
</gene>
<keyword evidence="1" id="KW-1133">Transmembrane helix</keyword>